<evidence type="ECO:0000313" key="2">
    <source>
        <dbReference type="EMBL" id="QFZ84593.1"/>
    </source>
</evidence>
<proteinExistence type="predicted"/>
<sequence length="223" mass="24778">MDSGIASLIGVGVGVFAANGAKVIEHYVHRRRAAQYLAVRLVTVLDRFIAGCVPVTEDEGRVLPGSYDLEPVATLPTLEFDSLDVDWKSIKPHLTYAVLALPNEVAEAVRSINANFDPSNVPSVDFSARQFHFARLGIAANDLIGRLAGVGGLAHYSPDRRRLTRALELAFERRTQQRESWMKEMIEFRRRSAEAEKASIRVMREAHGEVQPDMPAEKKPDQT</sequence>
<dbReference type="RefSeq" id="WP_153283211.1">
    <property type="nucleotide sequence ID" value="NZ_CP045644.1"/>
</dbReference>
<evidence type="ECO:0000256" key="1">
    <source>
        <dbReference type="SAM" id="MobiDB-lite"/>
    </source>
</evidence>
<protein>
    <submittedName>
        <fullName evidence="2">Uncharacterized protein</fullName>
    </submittedName>
</protein>
<feature type="region of interest" description="Disordered" evidence="1">
    <location>
        <begin position="204"/>
        <end position="223"/>
    </location>
</feature>
<gene>
    <name evidence="2" type="ORF">GFK26_18365</name>
</gene>
<dbReference type="EMBL" id="CP045644">
    <property type="protein sequence ID" value="QFZ84593.1"/>
    <property type="molecule type" value="Genomic_DNA"/>
</dbReference>
<dbReference type="Proteomes" id="UP000326780">
    <property type="component" value="Chromosome"/>
</dbReference>
<accession>A0A5Q0M4X8</accession>
<reference evidence="2 3" key="1">
    <citation type="submission" date="2019-10" db="EMBL/GenBank/DDBJ databases">
        <title>Complete genome sequence of Variovorax paradoxus 5C-2.</title>
        <authorList>
            <person name="Gogoleva N.E."/>
            <person name="Balkin A.S."/>
        </authorList>
    </citation>
    <scope>NUCLEOTIDE SEQUENCE [LARGE SCALE GENOMIC DNA]</scope>
    <source>
        <strain evidence="2 3">5C-2</strain>
    </source>
</reference>
<organism evidence="2 3">
    <name type="scientific">Variovorax paradoxus</name>
    <dbReference type="NCBI Taxonomy" id="34073"/>
    <lineage>
        <taxon>Bacteria</taxon>
        <taxon>Pseudomonadati</taxon>
        <taxon>Pseudomonadota</taxon>
        <taxon>Betaproteobacteria</taxon>
        <taxon>Burkholderiales</taxon>
        <taxon>Comamonadaceae</taxon>
        <taxon>Variovorax</taxon>
    </lineage>
</organism>
<dbReference type="AlphaFoldDB" id="A0A5Q0M4X8"/>
<name>A0A5Q0M4X8_VARPD</name>
<evidence type="ECO:0000313" key="3">
    <source>
        <dbReference type="Proteomes" id="UP000326780"/>
    </source>
</evidence>